<feature type="domain" description="ParB-like N-terminal" evidence="1">
    <location>
        <begin position="7"/>
        <end position="93"/>
    </location>
</feature>
<dbReference type="CDD" id="cd16403">
    <property type="entry name" value="ParB_N_like_MT"/>
    <property type="match status" value="1"/>
</dbReference>
<dbReference type="EMBL" id="BK014760">
    <property type="protein sequence ID" value="DAD74437.1"/>
    <property type="molecule type" value="Genomic_DNA"/>
</dbReference>
<name>A0A8S5LWL5_9CAUD</name>
<dbReference type="GO" id="GO:0007059">
    <property type="term" value="P:chromosome segregation"/>
    <property type="evidence" value="ECO:0007669"/>
    <property type="project" value="TreeGrafter"/>
</dbReference>
<dbReference type="Gene3D" id="3.90.1530.10">
    <property type="entry name" value="Conserved hypothetical protein from pyrococcus furiosus pfu- 392566-001, ParB domain"/>
    <property type="match status" value="1"/>
</dbReference>
<dbReference type="SMART" id="SM00470">
    <property type="entry name" value="ParB"/>
    <property type="match status" value="1"/>
</dbReference>
<dbReference type="InterPro" id="IPR003115">
    <property type="entry name" value="ParB_N"/>
</dbReference>
<dbReference type="Pfam" id="PF14386">
    <property type="entry name" value="DUF4417"/>
    <property type="match status" value="1"/>
</dbReference>
<dbReference type="PANTHER" id="PTHR33375">
    <property type="entry name" value="CHROMOSOME-PARTITIONING PROTEIN PARB-RELATED"/>
    <property type="match status" value="1"/>
</dbReference>
<evidence type="ECO:0000259" key="1">
    <source>
        <dbReference type="SMART" id="SM00470"/>
    </source>
</evidence>
<dbReference type="PANTHER" id="PTHR33375:SF1">
    <property type="entry name" value="CHROMOSOME-PARTITIONING PROTEIN PARB-RELATED"/>
    <property type="match status" value="1"/>
</dbReference>
<dbReference type="InterPro" id="IPR050336">
    <property type="entry name" value="Chromosome_partition/occlusion"/>
</dbReference>
<dbReference type="Pfam" id="PF02195">
    <property type="entry name" value="ParB_N"/>
    <property type="match status" value="1"/>
</dbReference>
<proteinExistence type="predicted"/>
<dbReference type="SUPFAM" id="SSF110849">
    <property type="entry name" value="ParB/Sulfiredoxin"/>
    <property type="match status" value="1"/>
</dbReference>
<reference evidence="2" key="1">
    <citation type="journal article" date="2021" name="Proc. Natl. Acad. Sci. U.S.A.">
        <title>A Catalog of Tens of Thousands of Viruses from Human Metagenomes Reveals Hidden Associations with Chronic Diseases.</title>
        <authorList>
            <person name="Tisza M.J."/>
            <person name="Buck C.B."/>
        </authorList>
    </citation>
    <scope>NUCLEOTIDE SEQUENCE</scope>
    <source>
        <strain evidence="2">CtRiO19</strain>
    </source>
</reference>
<accession>A0A8S5LWL5</accession>
<organism evidence="2">
    <name type="scientific">Siphoviridae sp. ctRiO19</name>
    <dbReference type="NCBI Taxonomy" id="2826337"/>
    <lineage>
        <taxon>Viruses</taxon>
        <taxon>Duplodnaviria</taxon>
        <taxon>Heunggongvirae</taxon>
        <taxon>Uroviricota</taxon>
        <taxon>Caudoviricetes</taxon>
    </lineage>
</organism>
<sequence>MEKLQIEYIDINKLVPYENNTKRHTKKQIEHIISSIQKFGMIDPIGIDENNMILEGHGRLEALKQIKAEKVPCVRITGLSEEEKKAYNITHNLTNKETGFDEELLFDEISSFNDINMSDFGINIDKLFDKAFVNTSATKTQEQVENILNLGKAQYGGVGKYDIPEILPVYELPEIKEWIGFNYVLSDDNPEGKAVHFFIDDYQFERIWNNPDKYIEKLKRYVCVTSPDFSPYGDMPLATQIYNHYRKHWIGRYLQEKGVTVIPTIRSSTDSRSKEWYLDGEPKKGIVCISSMWATREKIKPLFIEEYNTMMKKLKPKKVFLYGKMVEGIEGNIERIENFTEKRWNK</sequence>
<protein>
    <submittedName>
        <fullName evidence="2">ParB protein</fullName>
    </submittedName>
</protein>
<dbReference type="InterPro" id="IPR036086">
    <property type="entry name" value="ParB/Sulfiredoxin_sf"/>
</dbReference>
<dbReference type="InterPro" id="IPR025530">
    <property type="entry name" value="DUF4417"/>
</dbReference>
<dbReference type="GO" id="GO:0045881">
    <property type="term" value="P:positive regulation of sporulation resulting in formation of a cellular spore"/>
    <property type="evidence" value="ECO:0007669"/>
    <property type="project" value="TreeGrafter"/>
</dbReference>
<evidence type="ECO:0000313" key="2">
    <source>
        <dbReference type="EMBL" id="DAD74437.1"/>
    </source>
</evidence>